<accession>A0A1T5IBF3</accession>
<name>A0A1T5IBF3_9MICO</name>
<keyword evidence="1" id="KW-0732">Signal</keyword>
<dbReference type="STRING" id="526729.SAMN04324258_0287"/>
<dbReference type="OrthoDB" id="9758772at2"/>
<protein>
    <recommendedName>
        <fullName evidence="4">Ig-like domain (Group 3)</fullName>
    </recommendedName>
</protein>
<dbReference type="EMBL" id="FUZQ01000001">
    <property type="protein sequence ID" value="SKC36479.1"/>
    <property type="molecule type" value="Genomic_DNA"/>
</dbReference>
<dbReference type="InterPro" id="IPR009091">
    <property type="entry name" value="RCC1/BLIP-II"/>
</dbReference>
<dbReference type="Gene3D" id="2.60.40.2700">
    <property type="match status" value="3"/>
</dbReference>
<evidence type="ECO:0008006" key="4">
    <source>
        <dbReference type="Google" id="ProtNLM"/>
    </source>
</evidence>
<gene>
    <name evidence="2" type="ORF">SAMN04324258_0287</name>
</gene>
<dbReference type="SUPFAM" id="SSF50985">
    <property type="entry name" value="RCC1/BLIP-II"/>
    <property type="match status" value="1"/>
</dbReference>
<organism evidence="2 3">
    <name type="scientific">Krasilnikoviella flava</name>
    <dbReference type="NCBI Taxonomy" id="526729"/>
    <lineage>
        <taxon>Bacteria</taxon>
        <taxon>Bacillati</taxon>
        <taxon>Actinomycetota</taxon>
        <taxon>Actinomycetes</taxon>
        <taxon>Micrococcales</taxon>
        <taxon>Promicromonosporaceae</taxon>
        <taxon>Krasilnikoviella</taxon>
    </lineage>
</organism>
<reference evidence="2 3" key="1">
    <citation type="submission" date="2017-02" db="EMBL/GenBank/DDBJ databases">
        <authorList>
            <person name="Peterson S.W."/>
        </authorList>
    </citation>
    <scope>NUCLEOTIDE SEQUENCE [LARGE SCALE GENOMIC DNA]</scope>
    <source>
        <strain evidence="2 3">DSM 21481</strain>
    </source>
</reference>
<dbReference type="RefSeq" id="WP_139820667.1">
    <property type="nucleotide sequence ID" value="NZ_FUZQ01000001.1"/>
</dbReference>
<evidence type="ECO:0000313" key="2">
    <source>
        <dbReference type="EMBL" id="SKC36479.1"/>
    </source>
</evidence>
<sequence>MSTSALRRLVPAARRTCASLVATGLVLGFATTSAGAVPAQVAPAASADTVAAVSSGFVQEGTPAAQGGRLVPWDNGWGLAQPDGSRPWELPDGVQHTGIDADGSSLLALRSDGQVTAVPLDEHWGPLPIPELPAGLRYTGVSLISGMGQPSAALLRSDGSIVGTGRSSSSTPTFTGPPAGMRYLSIDSGTTITMAVRSDGALVAERQRTSIAVPCPEALVPPTGTAYEAVNVTNVSWMAVRSDGAVVSCLQGIDTKARVTNPAAGTRFVGVDTARRYGYAARSDGTVVPFGEAPTPPVVPTGRSVVALSSSKVSLPTGSGEPGGAALLDDGSLLTWGGGRAVPAVPDAHGAYRAMASGETATWLLMDAPLLPTEITVTGVPDPWHMDTSATVSIDVTSSSGVTPRGTASVGYRDADGGFHAEHYLPLDRTGHAEKELRMTWPGARTLEVRFDGPPFRGAEVQRPFTVPEPSRTTVGVEGPESWRTGTDFVPFVTTVGTVDGTPAVSGTIQVVDRVTGGRLSTTGYGSDRSLDVSGLAPGPHELEVRYVADYAAASSDPVVRPVTVRPPSATRIAATLVDETVHYENQIDVEARVETLDGSAVECGSMVAELTDGTDLGPVAQGCSTTSSLELSGSAHTFGLAPGDHEVVVRWEGTRPADATSADAGPTLVSETSPLQFTIRRAETTTTVTGVTEDVAAGKVQVDVAVHGPGEELGRPAQVVLSVDGTDVATQTTEGLGDTSFRLDAAALPLGVLAVGARYSGSAWHSPSEADPVSWSHIARAFVAPTPSVVGTARVGSTLTTALGTWSPSPSTVAYSWQAGGVTIAGATASTLKVPASAVGKRITVRVTGTRAGYPTKSVTSAPTAAVVPGTFAAPRPTVKGTAKVGRTLTVSRGTWSPAPSSVKYVWKANGTTISTRTSSTFVVPASARGKRLTVTVTGSRAGYTTRSVTSAATATVVRGTFTASRPTITGTKRVGRTLTVSRGTWSPAPSSVTYVWKADGVRIATRESKRFVVPARARGKHLTVTVVGSRTGYATRSVTSYRTSTIR</sequence>
<feature type="signal peptide" evidence="1">
    <location>
        <begin position="1"/>
        <end position="36"/>
    </location>
</feature>
<feature type="chain" id="PRO_5038598133" description="Ig-like domain (Group 3)" evidence="1">
    <location>
        <begin position="37"/>
        <end position="1049"/>
    </location>
</feature>
<evidence type="ECO:0000256" key="1">
    <source>
        <dbReference type="SAM" id="SignalP"/>
    </source>
</evidence>
<dbReference type="Proteomes" id="UP000189777">
    <property type="component" value="Unassembled WGS sequence"/>
</dbReference>
<proteinExistence type="predicted"/>
<dbReference type="AlphaFoldDB" id="A0A1T5IBF3"/>
<keyword evidence="3" id="KW-1185">Reference proteome</keyword>
<evidence type="ECO:0000313" key="3">
    <source>
        <dbReference type="Proteomes" id="UP000189777"/>
    </source>
</evidence>